<dbReference type="PANTHER" id="PTHR43124">
    <property type="entry name" value="PURINE EFFLUX PUMP PBUE"/>
    <property type="match status" value="1"/>
</dbReference>
<evidence type="ECO:0000256" key="6">
    <source>
        <dbReference type="ARBA" id="ARBA00023136"/>
    </source>
</evidence>
<evidence type="ECO:0000256" key="3">
    <source>
        <dbReference type="ARBA" id="ARBA00022475"/>
    </source>
</evidence>
<evidence type="ECO:0000256" key="4">
    <source>
        <dbReference type="ARBA" id="ARBA00022692"/>
    </source>
</evidence>
<dbReference type="RefSeq" id="WP_013916816.1">
    <property type="nucleotide sequence ID" value="NC_015690.1"/>
</dbReference>
<dbReference type="PANTHER" id="PTHR43124:SF3">
    <property type="entry name" value="CHLORAMPHENICOL EFFLUX PUMP RV0191"/>
    <property type="match status" value="1"/>
</dbReference>
<proteinExistence type="predicted"/>
<feature type="transmembrane region" description="Helical" evidence="7">
    <location>
        <begin position="102"/>
        <end position="126"/>
    </location>
</feature>
<sequence>MKTMGSSDRINHGLFVGVTLLYWCSLYVYVPILSPYLEHLGASYSLAGIVLGSYGLTQILLRLPLGIASDRMKLRKPYILLGMLATALSCLCFAWGEQIEWALAGRILSGVAASTWVAFTVMYAGLHREGGATRAMGTISLLTAGGQLLGMLLSGYLLKTGGWAASFWTGALIGAAGLLLALFLKEPRGGIDRTPMRYGDLLPVMKDGLLWRVSTLSILAHGVLFITMFGFTPSYALQLGADEAGLTLLVAAFMVPHAVSSYLTGRVLAPKFGAWNVVLAGFVISALCSAATSVVPTFGLLLLTQALNGWFQGLHFPLLLGLSIDHIDERKRATAMGFYQAVYAVGMFAGPFVAGTLNEWSGLKSGFYLAGVLGAAAAALTVFWFKRERRAESRLAAEGRTDSL</sequence>
<dbReference type="GO" id="GO:0005886">
    <property type="term" value="C:plasma membrane"/>
    <property type="evidence" value="ECO:0007669"/>
    <property type="project" value="UniProtKB-SubCell"/>
</dbReference>
<evidence type="ECO:0000259" key="8">
    <source>
        <dbReference type="PROSITE" id="PS50850"/>
    </source>
</evidence>
<feature type="transmembrane region" description="Helical" evidence="7">
    <location>
        <begin position="307"/>
        <end position="324"/>
    </location>
</feature>
<keyword evidence="3" id="KW-1003">Cell membrane</keyword>
<name>F8FB14_PAEMK</name>
<evidence type="ECO:0000313" key="10">
    <source>
        <dbReference type="Proteomes" id="UP000006620"/>
    </source>
</evidence>
<comment type="subcellular location">
    <subcellularLocation>
        <location evidence="1">Cell membrane</location>
        <topology evidence="1">Multi-pass membrane protein</topology>
    </subcellularLocation>
</comment>
<dbReference type="InterPro" id="IPR036259">
    <property type="entry name" value="MFS_trans_sf"/>
</dbReference>
<evidence type="ECO:0000256" key="5">
    <source>
        <dbReference type="ARBA" id="ARBA00022989"/>
    </source>
</evidence>
<evidence type="ECO:0000313" key="9">
    <source>
        <dbReference type="EMBL" id="AEI41657.1"/>
    </source>
</evidence>
<dbReference type="InterPro" id="IPR050189">
    <property type="entry name" value="MFS_Efflux_Transporters"/>
</dbReference>
<reference evidence="10" key="1">
    <citation type="submission" date="2011-06" db="EMBL/GenBank/DDBJ databases">
        <title>Complete genome sequence of Paenibacillus mucilaginosus KNP414.</title>
        <authorList>
            <person name="Wang J."/>
            <person name="Hu S."/>
            <person name="Hu X."/>
            <person name="Zhang B."/>
            <person name="Dong D."/>
            <person name="Zhang S."/>
            <person name="Zhao K."/>
            <person name="Wu D."/>
        </authorList>
    </citation>
    <scope>NUCLEOTIDE SEQUENCE [LARGE SCALE GENOMIC DNA]</scope>
    <source>
        <strain evidence="10">KNP414</strain>
    </source>
</reference>
<dbReference type="Gene3D" id="1.20.1250.20">
    <property type="entry name" value="MFS general substrate transporter like domains"/>
    <property type="match status" value="2"/>
</dbReference>
<dbReference type="AlphaFoldDB" id="F8FB14"/>
<dbReference type="PROSITE" id="PS50850">
    <property type="entry name" value="MFS"/>
    <property type="match status" value="1"/>
</dbReference>
<feature type="transmembrane region" description="Helical" evidence="7">
    <location>
        <begin position="336"/>
        <end position="354"/>
    </location>
</feature>
<feature type="transmembrane region" description="Helical" evidence="7">
    <location>
        <begin position="77"/>
        <end position="96"/>
    </location>
</feature>
<feature type="transmembrane region" description="Helical" evidence="7">
    <location>
        <begin position="138"/>
        <end position="157"/>
    </location>
</feature>
<feature type="transmembrane region" description="Helical" evidence="7">
    <location>
        <begin position="244"/>
        <end position="265"/>
    </location>
</feature>
<dbReference type="Pfam" id="PF07690">
    <property type="entry name" value="MFS_1"/>
    <property type="match status" value="1"/>
</dbReference>
<evidence type="ECO:0000256" key="7">
    <source>
        <dbReference type="SAM" id="Phobius"/>
    </source>
</evidence>
<feature type="transmembrane region" description="Helical" evidence="7">
    <location>
        <begin position="277"/>
        <end position="301"/>
    </location>
</feature>
<feature type="transmembrane region" description="Helical" evidence="7">
    <location>
        <begin position="163"/>
        <end position="184"/>
    </location>
</feature>
<reference evidence="9 10" key="2">
    <citation type="journal article" date="2013" name="Genome Announc.">
        <title>Genome Sequence of Growth-Improving Paenibacillus mucilaginosus Strain KNP414.</title>
        <authorList>
            <person name="Lu J.J."/>
            <person name="Wang J.F."/>
            <person name="Hu X.F."/>
        </authorList>
    </citation>
    <scope>NUCLEOTIDE SEQUENCE [LARGE SCALE GENOMIC DNA]</scope>
    <source>
        <strain evidence="9 10">KNP414</strain>
    </source>
</reference>
<dbReference type="HOGENOM" id="CLU_001265_10_14_9"/>
<dbReference type="InterPro" id="IPR020846">
    <property type="entry name" value="MFS_dom"/>
</dbReference>
<dbReference type="GO" id="GO:0022857">
    <property type="term" value="F:transmembrane transporter activity"/>
    <property type="evidence" value="ECO:0007669"/>
    <property type="project" value="InterPro"/>
</dbReference>
<evidence type="ECO:0000256" key="2">
    <source>
        <dbReference type="ARBA" id="ARBA00022448"/>
    </source>
</evidence>
<dbReference type="PATRIC" id="fig|1036673.3.peg.2846"/>
<keyword evidence="5 7" id="KW-1133">Transmembrane helix</keyword>
<dbReference type="EMBL" id="CP002869">
    <property type="protein sequence ID" value="AEI41657.1"/>
    <property type="molecule type" value="Genomic_DNA"/>
</dbReference>
<feature type="transmembrane region" description="Helical" evidence="7">
    <location>
        <begin position="209"/>
        <end position="232"/>
    </location>
</feature>
<dbReference type="Proteomes" id="UP000006620">
    <property type="component" value="Chromosome"/>
</dbReference>
<evidence type="ECO:0000256" key="1">
    <source>
        <dbReference type="ARBA" id="ARBA00004651"/>
    </source>
</evidence>
<keyword evidence="4 7" id="KW-0812">Transmembrane</keyword>
<dbReference type="InterPro" id="IPR011701">
    <property type="entry name" value="MFS"/>
</dbReference>
<organism evidence="9 10">
    <name type="scientific">Paenibacillus mucilaginosus (strain KNP414)</name>
    <dbReference type="NCBI Taxonomy" id="1036673"/>
    <lineage>
        <taxon>Bacteria</taxon>
        <taxon>Bacillati</taxon>
        <taxon>Bacillota</taxon>
        <taxon>Bacilli</taxon>
        <taxon>Bacillales</taxon>
        <taxon>Paenibacillaceae</taxon>
        <taxon>Paenibacillus</taxon>
    </lineage>
</organism>
<feature type="transmembrane region" description="Helical" evidence="7">
    <location>
        <begin position="366"/>
        <end position="385"/>
    </location>
</feature>
<protein>
    <submittedName>
        <fullName evidence="9">Major facilitator superfamily MFS_1</fullName>
    </submittedName>
</protein>
<feature type="domain" description="Major facilitator superfamily (MFS) profile" evidence="8">
    <location>
        <begin position="10"/>
        <end position="389"/>
    </location>
</feature>
<dbReference type="SUPFAM" id="SSF103473">
    <property type="entry name" value="MFS general substrate transporter"/>
    <property type="match status" value="1"/>
</dbReference>
<dbReference type="KEGG" id="pms:KNP414_03099"/>
<feature type="transmembrane region" description="Helical" evidence="7">
    <location>
        <begin position="42"/>
        <end position="65"/>
    </location>
</feature>
<accession>F8FB14</accession>
<keyword evidence="2" id="KW-0813">Transport</keyword>
<feature type="transmembrane region" description="Helical" evidence="7">
    <location>
        <begin position="12"/>
        <end position="30"/>
    </location>
</feature>
<gene>
    <name evidence="9" type="ordered locus">KNP414_03099</name>
</gene>
<keyword evidence="6 7" id="KW-0472">Membrane</keyword>